<comment type="similarity">
    <text evidence="2">Belongs to the SLC29A/ENT transporter (TC 2.A.57) family.</text>
</comment>
<evidence type="ECO:0000256" key="6">
    <source>
        <dbReference type="ARBA" id="ARBA00023136"/>
    </source>
</evidence>
<accession>A0A2U1PFR1</accession>
<evidence type="ECO:0000256" key="8">
    <source>
        <dbReference type="SAM" id="Phobius"/>
    </source>
</evidence>
<evidence type="ECO:0000313" key="9">
    <source>
        <dbReference type="EMBL" id="PWA84628.1"/>
    </source>
</evidence>
<dbReference type="EMBL" id="PKPP01001209">
    <property type="protein sequence ID" value="PWA84628.1"/>
    <property type="molecule type" value="Genomic_DNA"/>
</dbReference>
<keyword evidence="6 8" id="KW-0472">Membrane</keyword>
<evidence type="ECO:0000256" key="4">
    <source>
        <dbReference type="ARBA" id="ARBA00022692"/>
    </source>
</evidence>
<keyword evidence="4 8" id="KW-0812">Transmembrane</keyword>
<evidence type="ECO:0000256" key="5">
    <source>
        <dbReference type="ARBA" id="ARBA00022989"/>
    </source>
</evidence>
<evidence type="ECO:0000256" key="2">
    <source>
        <dbReference type="ARBA" id="ARBA00007965"/>
    </source>
</evidence>
<dbReference type="InterPro" id="IPR002259">
    <property type="entry name" value="Eqnu_transpt"/>
</dbReference>
<comment type="caution">
    <text evidence="9">The sequence shown here is derived from an EMBL/GenBank/DDBJ whole genome shotgun (WGS) entry which is preliminary data.</text>
</comment>
<comment type="subcellular location">
    <subcellularLocation>
        <location evidence="1">Membrane</location>
        <topology evidence="1">Multi-pass membrane protein</topology>
    </subcellularLocation>
</comment>
<protein>
    <submittedName>
        <fullName evidence="9">Equilibrative nucleotide transporter 3</fullName>
    </submittedName>
</protein>
<keyword evidence="3" id="KW-0813">Transport</keyword>
<dbReference type="GO" id="GO:0005886">
    <property type="term" value="C:plasma membrane"/>
    <property type="evidence" value="ECO:0007669"/>
    <property type="project" value="TreeGrafter"/>
</dbReference>
<dbReference type="Proteomes" id="UP000245207">
    <property type="component" value="Unassembled WGS sequence"/>
</dbReference>
<evidence type="ECO:0000256" key="1">
    <source>
        <dbReference type="ARBA" id="ARBA00004141"/>
    </source>
</evidence>
<dbReference type="GO" id="GO:0005337">
    <property type="term" value="F:nucleoside transmembrane transporter activity"/>
    <property type="evidence" value="ECO:0007669"/>
    <property type="project" value="InterPro"/>
</dbReference>
<comment type="similarity">
    <text evidence="7">Belongs to the major facilitator superfamily. Phosphate:H(+) symporter (TC 2.A.1.9) family.</text>
</comment>
<dbReference type="PANTHER" id="PTHR10332:SF38">
    <property type="entry name" value="EQUILIBRATIVE NUCLEOTIDE TRANSPORTER 3-RELATED"/>
    <property type="match status" value="1"/>
</dbReference>
<name>A0A2U1PFR1_ARTAN</name>
<sequence length="157" mass="17796">MTIVYSGDETPLEIKGKWSAVVMCWIFGLGTVLSWNIISTLGDYFYEVFRYPLVLVTTYNVSNLAVRYVPLIKVLKMESRKGITILVLSRFLFIPLFYFTSKYGDQGWMIVLVFFLGVTTGYPITCIMTLAPQSYMGPERYALGNVLVLSLQIGCLI</sequence>
<dbReference type="Pfam" id="PF01733">
    <property type="entry name" value="Nucleoside_tran"/>
    <property type="match status" value="1"/>
</dbReference>
<gene>
    <name evidence="9" type="ORF">CTI12_AA157790</name>
</gene>
<dbReference type="SUPFAM" id="SSF103473">
    <property type="entry name" value="MFS general substrate transporter"/>
    <property type="match status" value="1"/>
</dbReference>
<feature type="transmembrane region" description="Helical" evidence="8">
    <location>
        <begin position="82"/>
        <end position="101"/>
    </location>
</feature>
<evidence type="ECO:0000256" key="3">
    <source>
        <dbReference type="ARBA" id="ARBA00022448"/>
    </source>
</evidence>
<dbReference type="OrthoDB" id="1856718at2759"/>
<keyword evidence="10" id="KW-1185">Reference proteome</keyword>
<dbReference type="PANTHER" id="PTHR10332">
    <property type="entry name" value="EQUILIBRATIVE NUCLEOSIDE TRANSPORTER"/>
    <property type="match status" value="1"/>
</dbReference>
<feature type="transmembrane region" description="Helical" evidence="8">
    <location>
        <begin position="107"/>
        <end position="131"/>
    </location>
</feature>
<evidence type="ECO:0000256" key="7">
    <source>
        <dbReference type="ARBA" id="ARBA00044504"/>
    </source>
</evidence>
<evidence type="ECO:0000313" key="10">
    <source>
        <dbReference type="Proteomes" id="UP000245207"/>
    </source>
</evidence>
<feature type="transmembrane region" description="Helical" evidence="8">
    <location>
        <begin position="20"/>
        <end position="38"/>
    </location>
</feature>
<feature type="transmembrane region" description="Helical" evidence="8">
    <location>
        <begin position="50"/>
        <end position="70"/>
    </location>
</feature>
<reference evidence="9 10" key="1">
    <citation type="journal article" date="2018" name="Mol. Plant">
        <title>The genome of Artemisia annua provides insight into the evolution of Asteraceae family and artemisinin biosynthesis.</title>
        <authorList>
            <person name="Shen Q."/>
            <person name="Zhang L."/>
            <person name="Liao Z."/>
            <person name="Wang S."/>
            <person name="Yan T."/>
            <person name="Shi P."/>
            <person name="Liu M."/>
            <person name="Fu X."/>
            <person name="Pan Q."/>
            <person name="Wang Y."/>
            <person name="Lv Z."/>
            <person name="Lu X."/>
            <person name="Zhang F."/>
            <person name="Jiang W."/>
            <person name="Ma Y."/>
            <person name="Chen M."/>
            <person name="Hao X."/>
            <person name="Li L."/>
            <person name="Tang Y."/>
            <person name="Lv G."/>
            <person name="Zhou Y."/>
            <person name="Sun X."/>
            <person name="Brodelius P.E."/>
            <person name="Rose J.K.C."/>
            <person name="Tang K."/>
        </authorList>
    </citation>
    <scope>NUCLEOTIDE SEQUENCE [LARGE SCALE GENOMIC DNA]</scope>
    <source>
        <strain evidence="10">cv. Huhao1</strain>
        <tissue evidence="9">Leaf</tissue>
    </source>
</reference>
<dbReference type="STRING" id="35608.A0A2U1PFR1"/>
<dbReference type="AlphaFoldDB" id="A0A2U1PFR1"/>
<proteinExistence type="inferred from homology"/>
<dbReference type="InterPro" id="IPR036259">
    <property type="entry name" value="MFS_trans_sf"/>
</dbReference>
<keyword evidence="5 8" id="KW-1133">Transmembrane helix</keyword>
<organism evidence="9 10">
    <name type="scientific">Artemisia annua</name>
    <name type="common">Sweet wormwood</name>
    <dbReference type="NCBI Taxonomy" id="35608"/>
    <lineage>
        <taxon>Eukaryota</taxon>
        <taxon>Viridiplantae</taxon>
        <taxon>Streptophyta</taxon>
        <taxon>Embryophyta</taxon>
        <taxon>Tracheophyta</taxon>
        <taxon>Spermatophyta</taxon>
        <taxon>Magnoliopsida</taxon>
        <taxon>eudicotyledons</taxon>
        <taxon>Gunneridae</taxon>
        <taxon>Pentapetalae</taxon>
        <taxon>asterids</taxon>
        <taxon>campanulids</taxon>
        <taxon>Asterales</taxon>
        <taxon>Asteraceae</taxon>
        <taxon>Asteroideae</taxon>
        <taxon>Anthemideae</taxon>
        <taxon>Artemisiinae</taxon>
        <taxon>Artemisia</taxon>
    </lineage>
</organism>